<dbReference type="Pfam" id="PF01026">
    <property type="entry name" value="TatD_DNase"/>
    <property type="match status" value="1"/>
</dbReference>
<dbReference type="PANTHER" id="PTHR47345">
    <property type="entry name" value="CUT9-INTERACTING PROTEIN SCN1"/>
    <property type="match status" value="1"/>
</dbReference>
<dbReference type="VEuPathDB" id="FungiDB:MGL_3796"/>
<dbReference type="GeneID" id="5853315"/>
<evidence type="ECO:0000313" key="1">
    <source>
        <dbReference type="EMBL" id="EDP41794.1"/>
    </source>
</evidence>
<dbReference type="PANTHER" id="PTHR47345:SF1">
    <property type="entry name" value="CUT9-INTERACTING PROTEIN SCN1"/>
    <property type="match status" value="1"/>
</dbReference>
<dbReference type="OMA" id="VPCFGWH"/>
<dbReference type="RefSeq" id="XP_001729008.1">
    <property type="nucleotide sequence ID" value="XM_001728956.1"/>
</dbReference>
<evidence type="ECO:0008006" key="3">
    <source>
        <dbReference type="Google" id="ProtNLM"/>
    </source>
</evidence>
<keyword evidence="2" id="KW-1185">Reference proteome</keyword>
<organism evidence="1 2">
    <name type="scientific">Malassezia globosa (strain ATCC MYA-4612 / CBS 7966)</name>
    <name type="common">Dandruff-associated fungus</name>
    <dbReference type="NCBI Taxonomy" id="425265"/>
    <lineage>
        <taxon>Eukaryota</taxon>
        <taxon>Fungi</taxon>
        <taxon>Dikarya</taxon>
        <taxon>Basidiomycota</taxon>
        <taxon>Ustilaginomycotina</taxon>
        <taxon>Malasseziomycetes</taxon>
        <taxon>Malasseziales</taxon>
        <taxon>Malasseziaceae</taxon>
        <taxon>Malassezia</taxon>
    </lineage>
</organism>
<dbReference type="OrthoDB" id="413993at2759"/>
<dbReference type="Proteomes" id="UP000008837">
    <property type="component" value="Unassembled WGS sequence"/>
</dbReference>
<dbReference type="InParanoid" id="A8QAN7"/>
<accession>A8QAN7</accession>
<dbReference type="AlphaFoldDB" id="A8QAN7"/>
<dbReference type="STRING" id="425265.A8QAN7"/>
<dbReference type="InterPro" id="IPR053044">
    <property type="entry name" value="Metallo-hydrolase/TatD-type"/>
</dbReference>
<dbReference type="SUPFAM" id="SSF51556">
    <property type="entry name" value="Metallo-dependent hydrolases"/>
    <property type="match status" value="1"/>
</dbReference>
<dbReference type="KEGG" id="mgl:MGL_3796"/>
<dbReference type="GO" id="GO:0016788">
    <property type="term" value="F:hydrolase activity, acting on ester bonds"/>
    <property type="evidence" value="ECO:0007669"/>
    <property type="project" value="InterPro"/>
</dbReference>
<gene>
    <name evidence="1" type="ORF">MGL_3796</name>
</gene>
<reference evidence="1 2" key="1">
    <citation type="journal article" date="2007" name="Proc. Natl. Acad. Sci. U.S.A.">
        <title>Dandruff-associated Malassezia genomes reveal convergent and divergent virulence traits shared with plant and human fungal pathogens.</title>
        <authorList>
            <person name="Xu J."/>
            <person name="Saunders C.W."/>
            <person name="Hu P."/>
            <person name="Grant R.A."/>
            <person name="Boekhout T."/>
            <person name="Kuramae E.E."/>
            <person name="Kronstad J.W."/>
            <person name="Deangelis Y.M."/>
            <person name="Reeder N.L."/>
            <person name="Johnstone K.R."/>
            <person name="Leland M."/>
            <person name="Fieno A.M."/>
            <person name="Begley W.M."/>
            <person name="Sun Y."/>
            <person name="Lacey M.P."/>
            <person name="Chaudhary T."/>
            <person name="Keough T."/>
            <person name="Chu L."/>
            <person name="Sears R."/>
            <person name="Yuan B."/>
            <person name="Dawson T.L.Jr."/>
        </authorList>
    </citation>
    <scope>NUCLEOTIDE SEQUENCE [LARGE SCALE GENOMIC DNA]</scope>
    <source>
        <strain evidence="2">ATCC MYA-4612 / CBS 7966</strain>
    </source>
</reference>
<protein>
    <recommendedName>
        <fullName evidence="3">TatD related DNase</fullName>
    </recommendedName>
</protein>
<name>A8QAN7_MALGO</name>
<dbReference type="InterPro" id="IPR001130">
    <property type="entry name" value="TatD-like"/>
</dbReference>
<dbReference type="InterPro" id="IPR032466">
    <property type="entry name" value="Metal_Hydrolase"/>
</dbReference>
<dbReference type="Gene3D" id="3.20.20.140">
    <property type="entry name" value="Metal-dependent hydrolases"/>
    <property type="match status" value="1"/>
</dbReference>
<proteinExistence type="predicted"/>
<evidence type="ECO:0000313" key="2">
    <source>
        <dbReference type="Proteomes" id="UP000008837"/>
    </source>
</evidence>
<comment type="caution">
    <text evidence="1">The sequence shown here is derived from an EMBL/GenBank/DDBJ whole genome shotgun (WGS) entry which is preliminary data.</text>
</comment>
<dbReference type="FunCoup" id="A8QAN7">
    <property type="interactions" value="10"/>
</dbReference>
<dbReference type="EMBL" id="AAYY01000015">
    <property type="protein sequence ID" value="EDP41794.1"/>
    <property type="molecule type" value="Genomic_DNA"/>
</dbReference>
<sequence>MASVHLIDAHCHPTEQVRSRTGHTVDIDAWIEEVGSVHLHKICVMSTDMWDQSLVARLADAYPNKIVPCFGIHPWAAHTISIQDPPPDRRTHYTNLFGPTQEEEAWLEALPTPVSLTQALSLLEANLAKYPHALVGEIGMDRSFRIPVPQSSPRVLTKWQTPFEHQLAVLEAQLRVACQQRRSISMHSVRAAGPTMALLERMCTYAGFNGISIDLHSCTLSPETIRQVQKTYKNVYVSFSTAVNGRQARLHEQIRACDPHRVLCESDWHGWDELAQRTNEIVSIMSTAWCTSSQAASLLPGLSSEESLGRLLTQNFERFSHMS</sequence>